<evidence type="ECO:0000256" key="1">
    <source>
        <dbReference type="SAM" id="Coils"/>
    </source>
</evidence>
<dbReference type="KEGG" id="sta:STHERM_c20940"/>
<proteinExistence type="predicted"/>
<dbReference type="RefSeq" id="WP_013314863.1">
    <property type="nucleotide sequence ID" value="NC_014484.1"/>
</dbReference>
<dbReference type="HOGENOM" id="CLU_1034196_0_0_12"/>
<gene>
    <name evidence="2" type="ordered locus">STHERM_c20940</name>
</gene>
<feature type="coiled-coil region" evidence="1">
    <location>
        <begin position="230"/>
        <end position="264"/>
    </location>
</feature>
<sequence length="266" mass="30972">MNQDQVKQQLLRLEPDVIDFTVIFSGKQSKKANGVYYPDRREIIIHNRNFSNDNDLMYTAIHEFAHHIYYTTSPLPVTNRAHTQEFWTLFHGLLERAEEMGIYQNIFEHNEEFQQLTETIKRDYIGANGKLMKDLGRLLVRAESLCEKYGARFEDYVERVLGLGRTVAHTLIKAYSYDVSPEIGYENMKTVVSFAKPEERKRAEDALLKGVPSHVVKTELRKEKAPPDPLERLQQEKMRIERTIENLSRRLEEINALLEQAMAEGG</sequence>
<protein>
    <submittedName>
        <fullName evidence="2">Uncharacterized protein</fullName>
    </submittedName>
</protein>
<dbReference type="Proteomes" id="UP000001296">
    <property type="component" value="Chromosome"/>
</dbReference>
<organism evidence="2 3">
    <name type="scientific">Winmispira thermophila (strain ATCC 49972 / DSM 6192 / RI 19.B1)</name>
    <name type="common">Spirochaeta thermophila</name>
    <dbReference type="NCBI Taxonomy" id="665571"/>
    <lineage>
        <taxon>Bacteria</taxon>
        <taxon>Pseudomonadati</taxon>
        <taxon>Spirochaetota</taxon>
        <taxon>Spirochaetia</taxon>
        <taxon>Winmispirales</taxon>
        <taxon>Winmispiraceae</taxon>
        <taxon>Winmispira</taxon>
    </lineage>
</organism>
<name>E0RQW9_WINT6</name>
<reference evidence="2 3" key="2">
    <citation type="journal article" date="2010" name="J. Bacteriol.">
        <title>Genome sequence of the polysaccharide-degrading, thermophilic anaerobe Spirochaeta thermophila DSM 6192.</title>
        <authorList>
            <person name="Angelov A."/>
            <person name="Liebl S."/>
            <person name="Ballschmiter M."/>
            <person name="Bomeke M."/>
            <person name="Lehmann R."/>
            <person name="Liesegang H."/>
            <person name="Daniel R."/>
            <person name="Liebl W."/>
        </authorList>
    </citation>
    <scope>NUCLEOTIDE SEQUENCE [LARGE SCALE GENOMIC DNA]</scope>
    <source>
        <strain evidence="3">ATCC 49972 / DSM 6192 / RI 19.B1</strain>
    </source>
</reference>
<evidence type="ECO:0000313" key="3">
    <source>
        <dbReference type="Proteomes" id="UP000001296"/>
    </source>
</evidence>
<dbReference type="AlphaFoldDB" id="E0RQW9"/>
<dbReference type="eggNOG" id="ENOG5033RIG">
    <property type="taxonomic scope" value="Bacteria"/>
</dbReference>
<dbReference type="PaxDb" id="665571-STHERM_c20940"/>
<dbReference type="EMBL" id="CP001698">
    <property type="protein sequence ID" value="ADN03025.1"/>
    <property type="molecule type" value="Genomic_DNA"/>
</dbReference>
<evidence type="ECO:0000313" key="2">
    <source>
        <dbReference type="EMBL" id="ADN03025.1"/>
    </source>
</evidence>
<keyword evidence="1" id="KW-0175">Coiled coil</keyword>
<accession>E0RQW9</accession>
<reference key="1">
    <citation type="submission" date="2009-08" db="EMBL/GenBank/DDBJ databases">
        <title>The genome sequence of Spirochaeta thermophila DSM6192.</title>
        <authorList>
            <person name="Angelov A."/>
            <person name="Mientus M."/>
            <person name="Wittenberg S."/>
            <person name="Lehmann R."/>
            <person name="Liesegang H."/>
            <person name="Daniel R."/>
            <person name="Liebl W."/>
        </authorList>
    </citation>
    <scope>NUCLEOTIDE SEQUENCE</scope>
    <source>
        <strain>DSM 6192</strain>
    </source>
</reference>